<evidence type="ECO:0000259" key="5">
    <source>
        <dbReference type="Pfam" id="PF05510"/>
    </source>
</evidence>
<organism evidence="7 8">
    <name type="scientific">Salmo salar</name>
    <name type="common">Atlantic salmon</name>
    <dbReference type="NCBI Taxonomy" id="8030"/>
    <lineage>
        <taxon>Eukaryota</taxon>
        <taxon>Metazoa</taxon>
        <taxon>Chordata</taxon>
        <taxon>Craniata</taxon>
        <taxon>Vertebrata</taxon>
        <taxon>Euteleostomi</taxon>
        <taxon>Actinopterygii</taxon>
        <taxon>Neopterygii</taxon>
        <taxon>Teleostei</taxon>
        <taxon>Protacanthopterygii</taxon>
        <taxon>Salmoniformes</taxon>
        <taxon>Salmonidae</taxon>
        <taxon>Salmoninae</taxon>
        <taxon>Salmo</taxon>
    </lineage>
</organism>
<dbReference type="InterPro" id="IPR008908">
    <property type="entry name" value="Sarcoglycan_alpha/epsilon"/>
</dbReference>
<feature type="transmembrane region" description="Helical" evidence="3">
    <location>
        <begin position="293"/>
        <end position="315"/>
    </location>
</feature>
<comment type="subcellular location">
    <subcellularLocation>
        <location evidence="1">Membrane</location>
    </subcellularLocation>
</comment>
<dbReference type="Proteomes" id="UP001652741">
    <property type="component" value="Chromosome ssa28"/>
</dbReference>
<dbReference type="GO" id="GO:0005509">
    <property type="term" value="F:calcium ion binding"/>
    <property type="evidence" value="ECO:0007669"/>
    <property type="project" value="InterPro"/>
</dbReference>
<sequence>MADWTGWRFILTVCVTSVLVVEADITAHTPVGQLFVFELQRETFQNDFEPFLKHYAGRVYNDPMLFKCNMQSFPDLPGWLRFTQRHHYDNGFLYGTPLAQGKSMIEITVTNKRSYDTFRDRLIITIDPPAKRMPYQAEFFIPLREIEKVLPSTVQIEIRQDMMRMWKTDRLDFVNITSALDRGGRVPLPLAGHYEGVYVKVGSDQYFSECLLTLQTAEHRRQCEAGGKAKIPGDCKVCSYPGNCVTWCKSTLIDLSRPVIPPPAPTMGPGILDAGGVYEPPESPPPRDFLPDYIVTVIVPLALAIILCLLLAYIMCCRREGVERRDGKTPDIQLYHRHTIHGNTSELRSMAGCRGVPPPLSTLSMFNARTGETAPPFQTDSPSIPLILAQQEINTDTLPRK</sequence>
<dbReference type="Pfam" id="PF05510">
    <property type="entry name" value="Sarcoglycan_2"/>
    <property type="match status" value="1"/>
</dbReference>
<feature type="domain" description="Sarcoglycan alpha/epsilon second" evidence="6">
    <location>
        <begin position="133"/>
        <end position="252"/>
    </location>
</feature>
<dbReference type="RefSeq" id="XP_014035320.1">
    <property type="nucleotide sequence ID" value="XM_014179845.2"/>
</dbReference>
<evidence type="ECO:0000259" key="6">
    <source>
        <dbReference type="Pfam" id="PF20989"/>
    </source>
</evidence>
<keyword evidence="3" id="KW-1133">Transmembrane helix</keyword>
<dbReference type="Pfam" id="PF20989">
    <property type="entry name" value="Sarcoglycan_2_C"/>
    <property type="match status" value="1"/>
</dbReference>
<name>A0A1S3Q5S2_SALSA</name>
<dbReference type="GO" id="GO:0016012">
    <property type="term" value="C:sarcoglycan complex"/>
    <property type="evidence" value="ECO:0007669"/>
    <property type="project" value="InterPro"/>
</dbReference>
<evidence type="ECO:0000256" key="2">
    <source>
        <dbReference type="ARBA" id="ARBA00023136"/>
    </source>
</evidence>
<keyword evidence="7" id="KW-1185">Reference proteome</keyword>
<reference evidence="8" key="1">
    <citation type="submission" date="2025-08" db="UniProtKB">
        <authorList>
            <consortium name="RefSeq"/>
        </authorList>
    </citation>
    <scope>IDENTIFICATION</scope>
</reference>
<keyword evidence="4" id="KW-0732">Signal</keyword>
<keyword evidence="2 3" id="KW-0472">Membrane</keyword>
<feature type="chain" id="PRO_5010349910" evidence="4">
    <location>
        <begin position="24"/>
        <end position="401"/>
    </location>
</feature>
<evidence type="ECO:0000313" key="8">
    <source>
        <dbReference type="RefSeq" id="XP_014035320.1"/>
    </source>
</evidence>
<dbReference type="PANTHER" id="PTHR10132">
    <property type="entry name" value="ALPHA-/EPSILON-SARCOGLYCAN FAMILY MEMBER"/>
    <property type="match status" value="1"/>
</dbReference>
<feature type="domain" description="Sarcoglycan alpha/epsilon N-terminal" evidence="5">
    <location>
        <begin position="29"/>
        <end position="126"/>
    </location>
</feature>
<gene>
    <name evidence="8" type="primary">sgca</name>
</gene>
<dbReference type="InterPro" id="IPR015919">
    <property type="entry name" value="Cadherin-like_sf"/>
</dbReference>
<evidence type="ECO:0000256" key="4">
    <source>
        <dbReference type="SAM" id="SignalP"/>
    </source>
</evidence>
<evidence type="ECO:0000313" key="7">
    <source>
        <dbReference type="Proteomes" id="UP001652741"/>
    </source>
</evidence>
<proteinExistence type="predicted"/>
<accession>A0A1S3Q5S2</accession>
<dbReference type="AlphaFoldDB" id="A0A1S3Q5S2"/>
<feature type="signal peptide" evidence="4">
    <location>
        <begin position="1"/>
        <end position="23"/>
    </location>
</feature>
<dbReference type="InterPro" id="IPR048347">
    <property type="entry name" value="Sarcoglycan_C"/>
</dbReference>
<dbReference type="SUPFAM" id="SSF49313">
    <property type="entry name" value="Cadherin-like"/>
    <property type="match status" value="1"/>
</dbReference>
<keyword evidence="3" id="KW-0812">Transmembrane</keyword>
<evidence type="ECO:0000256" key="1">
    <source>
        <dbReference type="ARBA" id="ARBA00004370"/>
    </source>
</evidence>
<dbReference type="OrthoDB" id="10019906at2759"/>
<protein>
    <submittedName>
        <fullName evidence="8">Alpha-sarcoglycan isoform X1</fullName>
    </submittedName>
</protein>
<dbReference type="PANTHER" id="PTHR10132:SF16">
    <property type="entry name" value="ALPHA-SARCOGLYCAN"/>
    <property type="match status" value="1"/>
</dbReference>
<evidence type="ECO:0000256" key="3">
    <source>
        <dbReference type="SAM" id="Phobius"/>
    </source>
</evidence>
<dbReference type="KEGG" id="sasa:106589634"/>
<dbReference type="InterPro" id="IPR048346">
    <property type="entry name" value="Sarcoglycan_N"/>
</dbReference>